<reference evidence="3 4" key="1">
    <citation type="journal article" date="2016" name="Proc. Natl. Acad. Sci. U.S.A.">
        <title>Comparative genomics of biotechnologically important yeasts.</title>
        <authorList>
            <person name="Riley R."/>
            <person name="Haridas S."/>
            <person name="Wolfe K.H."/>
            <person name="Lopes M.R."/>
            <person name="Hittinger C.T."/>
            <person name="Goeker M."/>
            <person name="Salamov A.A."/>
            <person name="Wisecaver J.H."/>
            <person name="Long T.M."/>
            <person name="Calvey C.H."/>
            <person name="Aerts A.L."/>
            <person name="Barry K.W."/>
            <person name="Choi C."/>
            <person name="Clum A."/>
            <person name="Coughlan A.Y."/>
            <person name="Deshpande S."/>
            <person name="Douglass A.P."/>
            <person name="Hanson S.J."/>
            <person name="Klenk H.-P."/>
            <person name="LaButti K.M."/>
            <person name="Lapidus A."/>
            <person name="Lindquist E.A."/>
            <person name="Lipzen A.M."/>
            <person name="Meier-Kolthoff J.P."/>
            <person name="Ohm R.A."/>
            <person name="Otillar R.P."/>
            <person name="Pangilinan J.L."/>
            <person name="Peng Y."/>
            <person name="Rokas A."/>
            <person name="Rosa C.A."/>
            <person name="Scheuner C."/>
            <person name="Sibirny A.A."/>
            <person name="Slot J.C."/>
            <person name="Stielow J.B."/>
            <person name="Sun H."/>
            <person name="Kurtzman C.P."/>
            <person name="Blackwell M."/>
            <person name="Grigoriev I.V."/>
            <person name="Jeffries T.W."/>
        </authorList>
    </citation>
    <scope>NUCLEOTIDE SEQUENCE [LARGE SCALE GENOMIC DNA]</scope>
    <source>
        <strain evidence="3 4">DSM 6958</strain>
    </source>
</reference>
<dbReference type="Pfam" id="PF13889">
    <property type="entry name" value="Chromosome_seg"/>
    <property type="match status" value="1"/>
</dbReference>
<gene>
    <name evidence="3" type="ORF">NADFUDRAFT_49017</name>
</gene>
<protein>
    <recommendedName>
        <fullName evidence="2">Atos-like conserved domain-containing protein</fullName>
    </recommendedName>
</protein>
<evidence type="ECO:0000259" key="2">
    <source>
        <dbReference type="SMART" id="SM01177"/>
    </source>
</evidence>
<feature type="domain" description="Atos-like conserved" evidence="2">
    <location>
        <begin position="190"/>
        <end position="257"/>
    </location>
</feature>
<dbReference type="Proteomes" id="UP000095009">
    <property type="component" value="Unassembled WGS sequence"/>
</dbReference>
<dbReference type="OrthoDB" id="8625101at2759"/>
<dbReference type="InterPro" id="IPR033473">
    <property type="entry name" value="Atos-like_C"/>
</dbReference>
<dbReference type="SMART" id="SM01177">
    <property type="entry name" value="DUF4210"/>
    <property type="match status" value="1"/>
</dbReference>
<evidence type="ECO:0000313" key="4">
    <source>
        <dbReference type="Proteomes" id="UP000095009"/>
    </source>
</evidence>
<evidence type="ECO:0000256" key="1">
    <source>
        <dbReference type="SAM" id="MobiDB-lite"/>
    </source>
</evidence>
<feature type="region of interest" description="Disordered" evidence="1">
    <location>
        <begin position="1"/>
        <end position="25"/>
    </location>
</feature>
<name>A0A1E3PTV8_9ASCO</name>
<accession>A0A1E3PTV8</accession>
<dbReference type="EMBL" id="KV454406">
    <property type="protein sequence ID" value="ODQ68372.1"/>
    <property type="molecule type" value="Genomic_DNA"/>
</dbReference>
<keyword evidence="4" id="KW-1185">Reference proteome</keyword>
<proteinExistence type="predicted"/>
<dbReference type="InterPro" id="IPR051506">
    <property type="entry name" value="ATOS_Transcription_Regulators"/>
</dbReference>
<organism evidence="3 4">
    <name type="scientific">Nadsonia fulvescens var. elongata DSM 6958</name>
    <dbReference type="NCBI Taxonomy" id="857566"/>
    <lineage>
        <taxon>Eukaryota</taxon>
        <taxon>Fungi</taxon>
        <taxon>Dikarya</taxon>
        <taxon>Ascomycota</taxon>
        <taxon>Saccharomycotina</taxon>
        <taxon>Dipodascomycetes</taxon>
        <taxon>Dipodascales</taxon>
        <taxon>Dipodascales incertae sedis</taxon>
        <taxon>Nadsonia</taxon>
    </lineage>
</organism>
<dbReference type="PANTHER" id="PTHR13199">
    <property type="entry name" value="GH03947P"/>
    <property type="match status" value="1"/>
</dbReference>
<dbReference type="AlphaFoldDB" id="A0A1E3PTV8"/>
<dbReference type="PANTHER" id="PTHR13199:SF11">
    <property type="entry name" value="PROTEIN ATOSSA"/>
    <property type="match status" value="1"/>
</dbReference>
<dbReference type="InterPro" id="IPR025261">
    <property type="entry name" value="Atos-like_cons_dom"/>
</dbReference>
<evidence type="ECO:0000313" key="3">
    <source>
        <dbReference type="EMBL" id="ODQ68372.1"/>
    </source>
</evidence>
<dbReference type="Pfam" id="PF13915">
    <property type="entry name" value="DUF4210"/>
    <property type="match status" value="1"/>
</dbReference>
<sequence length="521" mass="57771">MVSSNSPYDPSPYRPIPSSGISMHGFNGRRHRRSSLCKSFVDFSSTDEEDNNLDSYISISENLGLPNPNTSRLLLPPYQKSSSSRGSRPDFSLCDTCRLEALNSQVVSINEKTDTILPDYHVGPISQPPLSSEVTPLVSTTLSKPIQNHCKGSLVSSSPSMPSNEMPTFGSAYYRRMSFGSVPRERRRSLVGSYEESLFSGRMSAPSSKPIPFFVKIGALEHCAQSGKTPQCFRQVKIPFEAVFYKLGDAGEETPYVGEVDIRQYYKSKSKLDTKPRSSTLQKNCKKRMNFPGYKVGSKGQFQFIISNSEKTAFKVILVPYDLTNMPRKSKTFIRQKIFLVENHKSISATKGSLAQAVHIPVACPSTGKYYIYGQVRLVFSNRRSSTTSEESVTKACLTHSRRPSLPREGGETVSSVYNGSGVPFNEISGSIRGVNASISTTSTNSEDKIFYPEKIYLGVTRERECVRVETMIGGWALFSLRDERDDDYCNVNYPIGNETSLNYTEISAAKRCAGCANTIA</sequence>